<protein>
    <submittedName>
        <fullName evidence="1">Uncharacterized protein</fullName>
    </submittedName>
</protein>
<sequence length="263" mass="28675">MDHVHGGPGPALVTTKDAGDAITLLQSLAGSTFDSSQLVLTACMGFLAVTEEKLQELREKHRPSVLEVIEERARKGRLWKDSKGLASKLYSFKHDQEPLVEEKKTNKGDDKVINKDISRFESRNSSDLDELLHSLNVNSEVDSLPDLQDQVVWLKVELCQLLEEKRTAILRSPVTPSSSFFLFKLHSSATARVRSMVAATQRRQGSVSAVVLLATQGSNNGFILGDGFMIMTTEVPKTTVTEALSSVTAPSRTAAAPLQLGGD</sequence>
<proteinExistence type="predicted"/>
<comment type="caution">
    <text evidence="1">The sequence shown here is derived from an EMBL/GenBank/DDBJ whole genome shotgun (WGS) entry which is preliminary data.</text>
</comment>
<reference evidence="1 2" key="1">
    <citation type="journal article" date="2023" name="Plants (Basel)">
        <title>Bridging the Gap: Combining Genomics and Transcriptomics Approaches to Understand Stylosanthes scabra, an Orphan Legume from the Brazilian Caatinga.</title>
        <authorList>
            <person name="Ferreira-Neto J.R.C."/>
            <person name="da Silva M.D."/>
            <person name="Binneck E."/>
            <person name="de Melo N.F."/>
            <person name="da Silva R.H."/>
            <person name="de Melo A.L.T.M."/>
            <person name="Pandolfi V."/>
            <person name="Bustamante F.O."/>
            <person name="Brasileiro-Vidal A.C."/>
            <person name="Benko-Iseppon A.M."/>
        </authorList>
    </citation>
    <scope>NUCLEOTIDE SEQUENCE [LARGE SCALE GENOMIC DNA]</scope>
    <source>
        <tissue evidence="1">Leaves</tissue>
    </source>
</reference>
<name>A0ABU6SC66_9FABA</name>
<evidence type="ECO:0000313" key="2">
    <source>
        <dbReference type="Proteomes" id="UP001341840"/>
    </source>
</evidence>
<organism evidence="1 2">
    <name type="scientific">Stylosanthes scabra</name>
    <dbReference type="NCBI Taxonomy" id="79078"/>
    <lineage>
        <taxon>Eukaryota</taxon>
        <taxon>Viridiplantae</taxon>
        <taxon>Streptophyta</taxon>
        <taxon>Embryophyta</taxon>
        <taxon>Tracheophyta</taxon>
        <taxon>Spermatophyta</taxon>
        <taxon>Magnoliopsida</taxon>
        <taxon>eudicotyledons</taxon>
        <taxon>Gunneridae</taxon>
        <taxon>Pentapetalae</taxon>
        <taxon>rosids</taxon>
        <taxon>fabids</taxon>
        <taxon>Fabales</taxon>
        <taxon>Fabaceae</taxon>
        <taxon>Papilionoideae</taxon>
        <taxon>50 kb inversion clade</taxon>
        <taxon>dalbergioids sensu lato</taxon>
        <taxon>Dalbergieae</taxon>
        <taxon>Pterocarpus clade</taxon>
        <taxon>Stylosanthes</taxon>
    </lineage>
</organism>
<dbReference type="Proteomes" id="UP001341840">
    <property type="component" value="Unassembled WGS sequence"/>
</dbReference>
<accession>A0ABU6SC66</accession>
<dbReference type="EMBL" id="JASCZI010060542">
    <property type="protein sequence ID" value="MED6133684.1"/>
    <property type="molecule type" value="Genomic_DNA"/>
</dbReference>
<evidence type="ECO:0000313" key="1">
    <source>
        <dbReference type="EMBL" id="MED6133684.1"/>
    </source>
</evidence>
<gene>
    <name evidence="1" type="ORF">PIB30_030445</name>
</gene>
<keyword evidence="2" id="KW-1185">Reference proteome</keyword>